<dbReference type="InterPro" id="IPR003806">
    <property type="entry name" value="ATP-grasp_PylC-type"/>
</dbReference>
<dbReference type="GO" id="GO:0008716">
    <property type="term" value="F:D-alanine-D-alanine ligase activity"/>
    <property type="evidence" value="ECO:0007669"/>
    <property type="project" value="TreeGrafter"/>
</dbReference>
<dbReference type="EMBL" id="DWXE01000028">
    <property type="protein sequence ID" value="HJB91415.1"/>
    <property type="molecule type" value="Genomic_DNA"/>
</dbReference>
<dbReference type="Pfam" id="PF02655">
    <property type="entry name" value="ATP-grasp_3"/>
    <property type="match status" value="1"/>
</dbReference>
<dbReference type="Pfam" id="PF21360">
    <property type="entry name" value="PylC-like_N"/>
    <property type="match status" value="1"/>
</dbReference>
<organism evidence="3 4">
    <name type="scientific">Candidatus Eisenbergiella merdigallinarum</name>
    <dbReference type="NCBI Taxonomy" id="2838552"/>
    <lineage>
        <taxon>Bacteria</taxon>
        <taxon>Bacillati</taxon>
        <taxon>Bacillota</taxon>
        <taxon>Clostridia</taxon>
        <taxon>Lachnospirales</taxon>
        <taxon>Lachnospiraceae</taxon>
        <taxon>Eisenbergiella</taxon>
    </lineage>
</organism>
<feature type="domain" description="ATP-grasp" evidence="2">
    <location>
        <begin position="119"/>
        <end position="296"/>
    </location>
</feature>
<dbReference type="AlphaFoldDB" id="A0A9D2SCX4"/>
<dbReference type="GO" id="GO:0046872">
    <property type="term" value="F:metal ion binding"/>
    <property type="evidence" value="ECO:0007669"/>
    <property type="project" value="InterPro"/>
</dbReference>
<sequence length="336" mass="37655">MTILVLSCGTRNKLIRFFRETLSARAEGGRVIAADCSPWAPALYEADAWYLVERMTEPGYLDHLLEICRKERVDAVLPLFEDELELIADNREKFEREGIWPVVSGAEAVELCRDKYRFYRHLVKNGLPALTTCRSLEEADRAVEEGRLSYPVFVKPVRGCGSAGIAVAQDRQMLKTLCDHSPEGLLIQQLAVGEEFGADLYVDRFGGKPVSIFVKKKVRMRAGETEKSLSFWDRELFELIERTAATLPLSGPVDMDLFRMDGRWYVSEINPRFGGGYPHAWHCGVNFPAMIAENAAGRENPAAVGEYEPGVAMMKYSDEIVRKMEDGGFGANGTTI</sequence>
<accession>A0A9D2SCX4</accession>
<dbReference type="NCBIfam" id="NF009406">
    <property type="entry name" value="PRK12767.1-5"/>
    <property type="match status" value="1"/>
</dbReference>
<reference evidence="3" key="1">
    <citation type="journal article" date="2021" name="PeerJ">
        <title>Extensive microbial diversity within the chicken gut microbiome revealed by metagenomics and culture.</title>
        <authorList>
            <person name="Gilroy R."/>
            <person name="Ravi A."/>
            <person name="Getino M."/>
            <person name="Pursley I."/>
            <person name="Horton D.L."/>
            <person name="Alikhan N.F."/>
            <person name="Baker D."/>
            <person name="Gharbi K."/>
            <person name="Hall N."/>
            <person name="Watson M."/>
            <person name="Adriaenssens E.M."/>
            <person name="Foster-Nyarko E."/>
            <person name="Jarju S."/>
            <person name="Secka A."/>
            <person name="Antonio M."/>
            <person name="Oren A."/>
            <person name="Chaudhuri R.R."/>
            <person name="La Ragione R."/>
            <person name="Hildebrand F."/>
            <person name="Pallen M.J."/>
        </authorList>
    </citation>
    <scope>NUCLEOTIDE SEQUENCE</scope>
    <source>
        <strain evidence="3">USAMLcec3-2134</strain>
    </source>
</reference>
<evidence type="ECO:0000259" key="2">
    <source>
        <dbReference type="PROSITE" id="PS50975"/>
    </source>
</evidence>
<dbReference type="Gene3D" id="3.30.1490.20">
    <property type="entry name" value="ATP-grasp fold, A domain"/>
    <property type="match status" value="1"/>
</dbReference>
<dbReference type="SUPFAM" id="SSF56059">
    <property type="entry name" value="Glutathione synthetase ATP-binding domain-like"/>
    <property type="match status" value="1"/>
</dbReference>
<keyword evidence="1" id="KW-0067">ATP-binding</keyword>
<dbReference type="Gene3D" id="3.40.50.20">
    <property type="match status" value="1"/>
</dbReference>
<name>A0A9D2SCX4_9FIRM</name>
<dbReference type="InterPro" id="IPR013815">
    <property type="entry name" value="ATP_grasp_subdomain_1"/>
</dbReference>
<keyword evidence="1" id="KW-0547">Nucleotide-binding</keyword>
<evidence type="ECO:0000313" key="4">
    <source>
        <dbReference type="Proteomes" id="UP000886883"/>
    </source>
</evidence>
<dbReference type="GO" id="GO:0005524">
    <property type="term" value="F:ATP binding"/>
    <property type="evidence" value="ECO:0007669"/>
    <property type="project" value="UniProtKB-UniRule"/>
</dbReference>
<dbReference type="InterPro" id="IPR048764">
    <property type="entry name" value="PylC_N"/>
</dbReference>
<dbReference type="PANTHER" id="PTHR23132">
    <property type="entry name" value="D-ALANINE--D-ALANINE LIGASE"/>
    <property type="match status" value="1"/>
</dbReference>
<dbReference type="PROSITE" id="PS50975">
    <property type="entry name" value="ATP_GRASP"/>
    <property type="match status" value="1"/>
</dbReference>
<dbReference type="Gene3D" id="3.30.470.20">
    <property type="entry name" value="ATP-grasp fold, B domain"/>
    <property type="match status" value="1"/>
</dbReference>
<evidence type="ECO:0000313" key="3">
    <source>
        <dbReference type="EMBL" id="HJB91415.1"/>
    </source>
</evidence>
<dbReference type="InterPro" id="IPR011761">
    <property type="entry name" value="ATP-grasp"/>
</dbReference>
<reference evidence="3" key="2">
    <citation type="submission" date="2021-04" db="EMBL/GenBank/DDBJ databases">
        <authorList>
            <person name="Gilroy R."/>
        </authorList>
    </citation>
    <scope>NUCLEOTIDE SEQUENCE</scope>
    <source>
        <strain evidence="3">USAMLcec3-2134</strain>
    </source>
</reference>
<dbReference type="Proteomes" id="UP000886883">
    <property type="component" value="Unassembled WGS sequence"/>
</dbReference>
<protein>
    <submittedName>
        <fullName evidence="3">ATP-grasp domain-containing protein</fullName>
    </submittedName>
</protein>
<gene>
    <name evidence="3" type="ORF">H9763_08105</name>
</gene>
<proteinExistence type="predicted"/>
<dbReference type="PANTHER" id="PTHR23132:SF14">
    <property type="entry name" value="ATP-GRASP DOMAIN-CONTAINING PROTEIN"/>
    <property type="match status" value="1"/>
</dbReference>
<evidence type="ECO:0000256" key="1">
    <source>
        <dbReference type="PROSITE-ProRule" id="PRU00409"/>
    </source>
</evidence>
<comment type="caution">
    <text evidence="3">The sequence shown here is derived from an EMBL/GenBank/DDBJ whole genome shotgun (WGS) entry which is preliminary data.</text>
</comment>